<dbReference type="Proteomes" id="UP000639772">
    <property type="component" value="Chromosome 9"/>
</dbReference>
<feature type="compositionally biased region" description="Basic residues" evidence="1">
    <location>
        <begin position="44"/>
        <end position="55"/>
    </location>
</feature>
<comment type="caution">
    <text evidence="2">The sequence shown here is derived from an EMBL/GenBank/DDBJ whole genome shotgun (WGS) entry which is preliminary data.</text>
</comment>
<name>A0A835UN60_VANPL</name>
<proteinExistence type="predicted"/>
<accession>A0A835UN60</accession>
<evidence type="ECO:0000256" key="1">
    <source>
        <dbReference type="SAM" id="MobiDB-lite"/>
    </source>
</evidence>
<organism evidence="2 3">
    <name type="scientific">Vanilla planifolia</name>
    <name type="common">Vanilla</name>
    <dbReference type="NCBI Taxonomy" id="51239"/>
    <lineage>
        <taxon>Eukaryota</taxon>
        <taxon>Viridiplantae</taxon>
        <taxon>Streptophyta</taxon>
        <taxon>Embryophyta</taxon>
        <taxon>Tracheophyta</taxon>
        <taxon>Spermatophyta</taxon>
        <taxon>Magnoliopsida</taxon>
        <taxon>Liliopsida</taxon>
        <taxon>Asparagales</taxon>
        <taxon>Orchidaceae</taxon>
        <taxon>Vanilloideae</taxon>
        <taxon>Vanilleae</taxon>
        <taxon>Vanilla</taxon>
    </lineage>
</organism>
<sequence length="83" mass="9754">MVTSSSMTGRLHLGISSAYQVGMRQEGRSSSMKSNREEFERQPRPKGRGYQHRQSRFKERLVIESRVRFMRNPLHHYRGSTAE</sequence>
<dbReference type="AlphaFoldDB" id="A0A835UN60"/>
<reference evidence="2 3" key="1">
    <citation type="journal article" date="2020" name="Nat. Food">
        <title>A phased Vanilla planifolia genome enables genetic improvement of flavour and production.</title>
        <authorList>
            <person name="Hasing T."/>
            <person name="Tang H."/>
            <person name="Brym M."/>
            <person name="Khazi F."/>
            <person name="Huang T."/>
            <person name="Chambers A.H."/>
        </authorList>
    </citation>
    <scope>NUCLEOTIDE SEQUENCE [LARGE SCALE GENOMIC DNA]</scope>
    <source>
        <tissue evidence="2">Leaf</tissue>
    </source>
</reference>
<feature type="compositionally biased region" description="Basic and acidic residues" evidence="1">
    <location>
        <begin position="34"/>
        <end position="43"/>
    </location>
</feature>
<dbReference type="EMBL" id="JADCNM010000009">
    <property type="protein sequence ID" value="KAG0467827.1"/>
    <property type="molecule type" value="Genomic_DNA"/>
</dbReference>
<evidence type="ECO:0000313" key="3">
    <source>
        <dbReference type="Proteomes" id="UP000639772"/>
    </source>
</evidence>
<gene>
    <name evidence="2" type="ORF">HPP92_017155</name>
</gene>
<feature type="region of interest" description="Disordered" evidence="1">
    <location>
        <begin position="1"/>
        <end position="57"/>
    </location>
</feature>
<evidence type="ECO:0000313" key="2">
    <source>
        <dbReference type="EMBL" id="KAG0467827.1"/>
    </source>
</evidence>
<protein>
    <submittedName>
        <fullName evidence="2">Uncharacterized protein</fullName>
    </submittedName>
</protein>